<dbReference type="Proteomes" id="UP001162834">
    <property type="component" value="Chromosome"/>
</dbReference>
<evidence type="ECO:0000259" key="5">
    <source>
        <dbReference type="Pfam" id="PF01507"/>
    </source>
</evidence>
<name>A0A9E6Y353_9ACTN</name>
<dbReference type="GO" id="GO:0070814">
    <property type="term" value="P:hydrogen sulfide biosynthetic process"/>
    <property type="evidence" value="ECO:0007669"/>
    <property type="project" value="UniProtKB-UniRule"/>
</dbReference>
<feature type="domain" description="Phosphoadenosine phosphosulphate reductase" evidence="5">
    <location>
        <begin position="31"/>
        <end position="192"/>
    </location>
</feature>
<dbReference type="EMBL" id="CP087164">
    <property type="protein sequence ID" value="UGS38876.1"/>
    <property type="molecule type" value="Genomic_DNA"/>
</dbReference>
<proteinExistence type="inferred from homology"/>
<dbReference type="GO" id="GO:0005737">
    <property type="term" value="C:cytoplasm"/>
    <property type="evidence" value="ECO:0007669"/>
    <property type="project" value="UniProtKB-SubCell"/>
</dbReference>
<dbReference type="SUPFAM" id="SSF52402">
    <property type="entry name" value="Adenine nucleotide alpha hydrolases-like"/>
    <property type="match status" value="1"/>
</dbReference>
<gene>
    <name evidence="4 6" type="primary">cysH</name>
    <name evidence="6" type="ORF">DSM104329_05307</name>
</gene>
<protein>
    <recommendedName>
        <fullName evidence="4">Adenosine 5'-phosphosulfate reductase</fullName>
        <shortName evidence="4">APS reductase</shortName>
        <ecNumber evidence="4">1.8.4.10</ecNumber>
    </recommendedName>
    <alternativeName>
        <fullName evidence="4">5'-adenylylsulfate reductase</fullName>
    </alternativeName>
    <alternativeName>
        <fullName evidence="4">Thioredoxin-dependent 5'-adenylylsulfate reductase</fullName>
    </alternativeName>
</protein>
<dbReference type="InterPro" id="IPR002500">
    <property type="entry name" value="PAPS_reduct_dom"/>
</dbReference>
<reference evidence="6" key="1">
    <citation type="journal article" date="2022" name="Int. J. Syst. Evol. Microbiol.">
        <title>Pseudomonas aegrilactucae sp. nov. and Pseudomonas morbosilactucae sp. nov., pathogens causing bacterial rot of lettuce in Japan.</title>
        <authorList>
            <person name="Sawada H."/>
            <person name="Fujikawa T."/>
            <person name="Satou M."/>
        </authorList>
    </citation>
    <scope>NUCLEOTIDE SEQUENCE</scope>
    <source>
        <strain evidence="6">0166_1</strain>
    </source>
</reference>
<keyword evidence="4" id="KW-0411">Iron-sulfur</keyword>
<evidence type="ECO:0000256" key="1">
    <source>
        <dbReference type="ARBA" id="ARBA00009732"/>
    </source>
</evidence>
<comment type="pathway">
    <text evidence="3 4">Sulfur metabolism; hydrogen sulfide biosynthesis; sulfite from sulfate.</text>
</comment>
<evidence type="ECO:0000313" key="6">
    <source>
        <dbReference type="EMBL" id="UGS38876.1"/>
    </source>
</evidence>
<dbReference type="GO" id="GO:0051539">
    <property type="term" value="F:4 iron, 4 sulfur cluster binding"/>
    <property type="evidence" value="ECO:0007669"/>
    <property type="project" value="UniProtKB-UniRule"/>
</dbReference>
<feature type="binding site" evidence="4">
    <location>
        <position position="103"/>
    </location>
    <ligand>
        <name>[4Fe-4S] cluster</name>
        <dbReference type="ChEBI" id="CHEBI:49883"/>
    </ligand>
</feature>
<dbReference type="GO" id="GO:0019379">
    <property type="term" value="P:sulfate assimilation, phosphoadenylyl sulfate reduction by phosphoadenylyl-sulfate reductase (thioredoxin)"/>
    <property type="evidence" value="ECO:0007669"/>
    <property type="project" value="UniProtKB-UniRule"/>
</dbReference>
<organism evidence="6 7">
    <name type="scientific">Capillimicrobium parvum</name>
    <dbReference type="NCBI Taxonomy" id="2884022"/>
    <lineage>
        <taxon>Bacteria</taxon>
        <taxon>Bacillati</taxon>
        <taxon>Actinomycetota</taxon>
        <taxon>Thermoleophilia</taxon>
        <taxon>Solirubrobacterales</taxon>
        <taxon>Capillimicrobiaceae</taxon>
        <taxon>Capillimicrobium</taxon>
    </lineage>
</organism>
<evidence type="ECO:0000313" key="7">
    <source>
        <dbReference type="Proteomes" id="UP001162834"/>
    </source>
</evidence>
<keyword evidence="4" id="KW-0408">Iron</keyword>
<keyword evidence="7" id="KW-1185">Reference proteome</keyword>
<keyword evidence="4" id="KW-0479">Metal-binding</keyword>
<feature type="active site" description="Nucleophile; cysteine thiosulfonate intermediate" evidence="4">
    <location>
        <position position="208"/>
    </location>
</feature>
<dbReference type="NCBIfam" id="NF002537">
    <property type="entry name" value="PRK02090.1"/>
    <property type="match status" value="1"/>
</dbReference>
<comment type="subcellular location">
    <subcellularLocation>
        <location evidence="4">Cytoplasm</location>
    </subcellularLocation>
</comment>
<comment type="catalytic activity">
    <reaction evidence="4">
        <text>[thioredoxin]-disulfide + sulfite + AMP + 2 H(+) = adenosine 5'-phosphosulfate + [thioredoxin]-dithiol</text>
        <dbReference type="Rhea" id="RHEA:21976"/>
        <dbReference type="Rhea" id="RHEA-COMP:10698"/>
        <dbReference type="Rhea" id="RHEA-COMP:10700"/>
        <dbReference type="ChEBI" id="CHEBI:15378"/>
        <dbReference type="ChEBI" id="CHEBI:17359"/>
        <dbReference type="ChEBI" id="CHEBI:29950"/>
        <dbReference type="ChEBI" id="CHEBI:50058"/>
        <dbReference type="ChEBI" id="CHEBI:58243"/>
        <dbReference type="ChEBI" id="CHEBI:456215"/>
        <dbReference type="EC" id="1.8.4.10"/>
    </reaction>
</comment>
<evidence type="ECO:0000256" key="3">
    <source>
        <dbReference type="ARBA" id="ARBA00024327"/>
    </source>
</evidence>
<feature type="binding site" evidence="4">
    <location>
        <position position="104"/>
    </location>
    <ligand>
        <name>[4Fe-4S] cluster</name>
        <dbReference type="ChEBI" id="CHEBI:49883"/>
    </ligand>
</feature>
<feature type="binding site" evidence="4">
    <location>
        <position position="186"/>
    </location>
    <ligand>
        <name>[4Fe-4S] cluster</name>
        <dbReference type="ChEBI" id="CHEBI:49883"/>
    </ligand>
</feature>
<dbReference type="HAMAP" id="MF_00063">
    <property type="entry name" value="CysH"/>
    <property type="match status" value="1"/>
</dbReference>
<keyword evidence="4" id="KW-0963">Cytoplasm</keyword>
<dbReference type="EC" id="1.8.4.10" evidence="4"/>
<dbReference type="InterPro" id="IPR004511">
    <property type="entry name" value="PAPS/APS_Rdtase"/>
</dbReference>
<dbReference type="Gene3D" id="3.40.50.620">
    <property type="entry name" value="HUPs"/>
    <property type="match status" value="1"/>
</dbReference>
<dbReference type="GO" id="GO:0043866">
    <property type="term" value="F:adenylyl-sulfate reductase (thioredoxin) activity"/>
    <property type="evidence" value="ECO:0007669"/>
    <property type="project" value="UniProtKB-EC"/>
</dbReference>
<dbReference type="AlphaFoldDB" id="A0A9E6Y353"/>
<dbReference type="PIRSF" id="PIRSF000857">
    <property type="entry name" value="PAPS_reductase"/>
    <property type="match status" value="1"/>
</dbReference>
<dbReference type="PANTHER" id="PTHR46509:SF1">
    <property type="entry name" value="PHOSPHOADENOSINE PHOSPHOSULFATE REDUCTASE"/>
    <property type="match status" value="1"/>
</dbReference>
<dbReference type="GO" id="GO:0004604">
    <property type="term" value="F:phosphoadenylyl-sulfate reductase (thioredoxin) activity"/>
    <property type="evidence" value="ECO:0007669"/>
    <property type="project" value="UniProtKB-UniRule"/>
</dbReference>
<feature type="binding site" evidence="4">
    <location>
        <position position="189"/>
    </location>
    <ligand>
        <name>[4Fe-4S] cluster</name>
        <dbReference type="ChEBI" id="CHEBI:49883"/>
    </ligand>
</feature>
<sequence>MTAVESLTDDLEPLTAEEVLADAVDRFHPRLLVATSFQKEASVIFDMVMKIEPSVGVFTLDTGVHFPETYETWKAMEDRYGVTIEGLRGPRPERLWETDPDRCCELRKVIPLRNRLAGAGAWVTGLRREQSSERRGTPKMDWDHKHGLWKVNPLADWSERDVWRYILANDIPYHPLHDRGYESIGCEPCTSPGAGREGRWAGTDKLECGLHGD</sequence>
<dbReference type="GO" id="GO:0046872">
    <property type="term" value="F:metal ion binding"/>
    <property type="evidence" value="ECO:0007669"/>
    <property type="project" value="UniProtKB-KW"/>
</dbReference>
<dbReference type="CDD" id="cd23945">
    <property type="entry name" value="PAPS_reductase"/>
    <property type="match status" value="1"/>
</dbReference>
<dbReference type="KEGG" id="sbae:DSM104329_05307"/>
<dbReference type="InterPro" id="IPR014729">
    <property type="entry name" value="Rossmann-like_a/b/a_fold"/>
</dbReference>
<comment type="cofactor">
    <cofactor evidence="4">
        <name>[4Fe-4S] cluster</name>
        <dbReference type="ChEBI" id="CHEBI:49883"/>
    </cofactor>
    <text evidence="4">Binds 1 [4Fe-4S] cluster per subunit.</text>
</comment>
<dbReference type="PANTHER" id="PTHR46509">
    <property type="entry name" value="PHOSPHOADENOSINE PHOSPHOSULFATE REDUCTASE"/>
    <property type="match status" value="1"/>
</dbReference>
<dbReference type="Pfam" id="PF01507">
    <property type="entry name" value="PAPS_reduct"/>
    <property type="match status" value="1"/>
</dbReference>
<evidence type="ECO:0000256" key="4">
    <source>
        <dbReference type="HAMAP-Rule" id="MF_00063"/>
    </source>
</evidence>
<accession>A0A9E6Y353</accession>
<comment type="similarity">
    <text evidence="1 4">Belongs to the PAPS reductase family. CysH subfamily.</text>
</comment>
<dbReference type="NCBIfam" id="TIGR00434">
    <property type="entry name" value="cysH"/>
    <property type="match status" value="1"/>
</dbReference>
<evidence type="ECO:0000256" key="2">
    <source>
        <dbReference type="ARBA" id="ARBA00023002"/>
    </source>
</evidence>
<comment type="function">
    <text evidence="4">Catalyzes the formation of sulfite from adenosine 5'-phosphosulfate (APS) using thioredoxin as an electron donor.</text>
</comment>
<keyword evidence="2 4" id="KW-0560">Oxidoreductase</keyword>
<dbReference type="RefSeq" id="WP_259312888.1">
    <property type="nucleotide sequence ID" value="NZ_CP087164.1"/>
</dbReference>